<evidence type="ECO:0000313" key="3">
    <source>
        <dbReference type="Proteomes" id="UP000824007"/>
    </source>
</evidence>
<feature type="binding site" evidence="1">
    <location>
        <position position="124"/>
    </location>
    <ligand>
        <name>Zn(2+)</name>
        <dbReference type="ChEBI" id="CHEBI:29105"/>
    </ligand>
</feature>
<dbReference type="EMBL" id="DXDD01000045">
    <property type="protein sequence ID" value="HIY59740.1"/>
    <property type="molecule type" value="Genomic_DNA"/>
</dbReference>
<sequence length="257" mass="28044">MILGAAGLLLVLCRFEELYETPEGKRCIRAFADRLLSLKTLQRKEGPPLWDTLNLGRPVSGMGHGMAGIAAALSRAHGILGEEAYLAAAQDALDFEYEIYAPSLGTWPDLRRSARSVNAMHGYCSGAPGVGLAMLVCLENAGGGTQWKRKAEENLQRALASCLDQKTLFRDHLCCGNSAAAEFLLEAGSRLKRPELTARAGECLFSMKERAEKRGKYTLLPEGYAQAFDPSLFYGVSGIGYEMLRLAQPERIESLLI</sequence>
<gene>
    <name evidence="2" type="ORF">H9831_03520</name>
</gene>
<organism evidence="2 3">
    <name type="scientific">Candidatus Eisenbergiella pullistercoris</name>
    <dbReference type="NCBI Taxonomy" id="2838555"/>
    <lineage>
        <taxon>Bacteria</taxon>
        <taxon>Bacillati</taxon>
        <taxon>Bacillota</taxon>
        <taxon>Clostridia</taxon>
        <taxon>Lachnospirales</taxon>
        <taxon>Lachnospiraceae</taxon>
        <taxon>Eisenbergiella</taxon>
    </lineage>
</organism>
<keyword evidence="1" id="KW-0862">Zinc</keyword>
<dbReference type="PRINTS" id="PR01950">
    <property type="entry name" value="LANCSUPER"/>
</dbReference>
<evidence type="ECO:0000313" key="2">
    <source>
        <dbReference type="EMBL" id="HIY59740.1"/>
    </source>
</evidence>
<dbReference type="GO" id="GO:0046872">
    <property type="term" value="F:metal ion binding"/>
    <property type="evidence" value="ECO:0007669"/>
    <property type="project" value="UniProtKB-KW"/>
</dbReference>
<keyword evidence="1" id="KW-0479">Metal-binding</keyword>
<name>A0A9D2C6A3_9FIRM</name>
<dbReference type="GO" id="GO:0031179">
    <property type="term" value="P:peptide modification"/>
    <property type="evidence" value="ECO:0007669"/>
    <property type="project" value="InterPro"/>
</dbReference>
<evidence type="ECO:0000256" key="1">
    <source>
        <dbReference type="PIRSR" id="PIRSR607822-1"/>
    </source>
</evidence>
<dbReference type="Gene3D" id="1.50.10.10">
    <property type="match status" value="1"/>
</dbReference>
<comment type="caution">
    <text evidence="2">The sequence shown here is derived from an EMBL/GenBank/DDBJ whole genome shotgun (WGS) entry which is preliminary data.</text>
</comment>
<reference evidence="2" key="2">
    <citation type="submission" date="2021-04" db="EMBL/GenBank/DDBJ databases">
        <authorList>
            <person name="Gilroy R."/>
        </authorList>
    </citation>
    <scope>NUCLEOTIDE SEQUENCE</scope>
    <source>
        <strain evidence="2">ChiSxjej3B15-24422</strain>
    </source>
</reference>
<protein>
    <recommendedName>
        <fullName evidence="4">Lanthionine synthetase C-like protein</fullName>
    </recommendedName>
</protein>
<dbReference type="InterPro" id="IPR012341">
    <property type="entry name" value="6hp_glycosidase-like_sf"/>
</dbReference>
<accession>A0A9D2C6A3</accession>
<dbReference type="AlphaFoldDB" id="A0A9D2C6A3"/>
<dbReference type="SMART" id="SM01260">
    <property type="entry name" value="LANC_like"/>
    <property type="match status" value="1"/>
</dbReference>
<proteinExistence type="predicted"/>
<evidence type="ECO:0008006" key="4">
    <source>
        <dbReference type="Google" id="ProtNLM"/>
    </source>
</evidence>
<reference evidence="2" key="1">
    <citation type="journal article" date="2021" name="PeerJ">
        <title>Extensive microbial diversity within the chicken gut microbiome revealed by metagenomics and culture.</title>
        <authorList>
            <person name="Gilroy R."/>
            <person name="Ravi A."/>
            <person name="Getino M."/>
            <person name="Pursley I."/>
            <person name="Horton D.L."/>
            <person name="Alikhan N.F."/>
            <person name="Baker D."/>
            <person name="Gharbi K."/>
            <person name="Hall N."/>
            <person name="Watson M."/>
            <person name="Adriaenssens E.M."/>
            <person name="Foster-Nyarko E."/>
            <person name="Jarju S."/>
            <person name="Secka A."/>
            <person name="Antonio M."/>
            <person name="Oren A."/>
            <person name="Chaudhuri R.R."/>
            <person name="La Ragione R."/>
            <person name="Hildebrand F."/>
            <person name="Pallen M.J."/>
        </authorList>
    </citation>
    <scope>NUCLEOTIDE SEQUENCE</scope>
    <source>
        <strain evidence="2">ChiSxjej3B15-24422</strain>
    </source>
</reference>
<dbReference type="InterPro" id="IPR007822">
    <property type="entry name" value="LANC-like"/>
</dbReference>
<dbReference type="Pfam" id="PF05147">
    <property type="entry name" value="LANC_like"/>
    <property type="match status" value="1"/>
</dbReference>
<feature type="binding site" evidence="1">
    <location>
        <position position="174"/>
    </location>
    <ligand>
        <name>Zn(2+)</name>
        <dbReference type="ChEBI" id="CHEBI:29105"/>
    </ligand>
</feature>
<dbReference type="SUPFAM" id="SSF158745">
    <property type="entry name" value="LanC-like"/>
    <property type="match status" value="1"/>
</dbReference>
<dbReference type="Proteomes" id="UP000824007">
    <property type="component" value="Unassembled WGS sequence"/>
</dbReference>
<dbReference type="GO" id="GO:0005975">
    <property type="term" value="P:carbohydrate metabolic process"/>
    <property type="evidence" value="ECO:0007669"/>
    <property type="project" value="InterPro"/>
</dbReference>